<dbReference type="Proteomes" id="UP000636479">
    <property type="component" value="Unassembled WGS sequence"/>
</dbReference>
<keyword evidence="5" id="KW-1185">Reference proteome</keyword>
<reference evidence="4" key="1">
    <citation type="submission" date="2020-05" db="EMBL/GenBank/DDBJ databases">
        <title>Mycena genomes resolve the evolution of fungal bioluminescence.</title>
        <authorList>
            <person name="Tsai I.J."/>
        </authorList>
    </citation>
    <scope>NUCLEOTIDE SEQUENCE</scope>
    <source>
        <strain evidence="4">171206Taipei</strain>
    </source>
</reference>
<comment type="caution">
    <text evidence="4">The sequence shown here is derived from an EMBL/GenBank/DDBJ whole genome shotgun (WGS) entry which is preliminary data.</text>
</comment>
<comment type="cofactor">
    <cofactor evidence="1">
        <name>a divalent metal cation</name>
        <dbReference type="ChEBI" id="CHEBI:60240"/>
    </cofactor>
</comment>
<evidence type="ECO:0000256" key="2">
    <source>
        <dbReference type="ARBA" id="ARBA00022723"/>
    </source>
</evidence>
<name>A0A8H6T217_9AGAR</name>
<evidence type="ECO:0000259" key="3">
    <source>
        <dbReference type="Pfam" id="PF13359"/>
    </source>
</evidence>
<accession>A0A8H6T217</accession>
<gene>
    <name evidence="4" type="ORF">MIND_00396500</name>
</gene>
<organism evidence="4 5">
    <name type="scientific">Mycena indigotica</name>
    <dbReference type="NCBI Taxonomy" id="2126181"/>
    <lineage>
        <taxon>Eukaryota</taxon>
        <taxon>Fungi</taxon>
        <taxon>Dikarya</taxon>
        <taxon>Basidiomycota</taxon>
        <taxon>Agaricomycotina</taxon>
        <taxon>Agaricomycetes</taxon>
        <taxon>Agaricomycetidae</taxon>
        <taxon>Agaricales</taxon>
        <taxon>Marasmiineae</taxon>
        <taxon>Mycenaceae</taxon>
        <taxon>Mycena</taxon>
    </lineage>
</organism>
<keyword evidence="2" id="KW-0479">Metal-binding</keyword>
<evidence type="ECO:0000313" key="4">
    <source>
        <dbReference type="EMBL" id="KAF7310228.1"/>
    </source>
</evidence>
<dbReference type="GeneID" id="59343309"/>
<dbReference type="RefSeq" id="XP_037223678.1">
    <property type="nucleotide sequence ID" value="XM_037360793.1"/>
</dbReference>
<dbReference type="GO" id="GO:0046872">
    <property type="term" value="F:metal ion binding"/>
    <property type="evidence" value="ECO:0007669"/>
    <property type="project" value="UniProtKB-KW"/>
</dbReference>
<proteinExistence type="predicted"/>
<dbReference type="EMBL" id="JACAZF010000003">
    <property type="protein sequence ID" value="KAF7310228.1"/>
    <property type="molecule type" value="Genomic_DNA"/>
</dbReference>
<evidence type="ECO:0000313" key="5">
    <source>
        <dbReference type="Proteomes" id="UP000636479"/>
    </source>
</evidence>
<sequence length="142" mass="15842">MEARGAPLDSIAAVIDGTLRKVARPVANQGLVFNGWKHFHCLKYHSVLTPDGIVIHVYGPVEGRRHNETVFQQSGLTDLLHKHFYKPNGDNLFIYGDPAYSVGPHILSPYRGAALLAGQSLFNRKMSTCREPVEWSFKEVAQ</sequence>
<dbReference type="OrthoDB" id="5945905at2759"/>
<evidence type="ECO:0000256" key="1">
    <source>
        <dbReference type="ARBA" id="ARBA00001968"/>
    </source>
</evidence>
<dbReference type="AlphaFoldDB" id="A0A8H6T217"/>
<protein>
    <recommendedName>
        <fullName evidence="3">DDE Tnp4 domain-containing protein</fullName>
    </recommendedName>
</protein>
<dbReference type="InterPro" id="IPR027806">
    <property type="entry name" value="HARBI1_dom"/>
</dbReference>
<feature type="domain" description="DDE Tnp4" evidence="3">
    <location>
        <begin position="15"/>
        <end position="140"/>
    </location>
</feature>
<dbReference type="Pfam" id="PF13359">
    <property type="entry name" value="DDE_Tnp_4"/>
    <property type="match status" value="1"/>
</dbReference>